<evidence type="ECO:0000256" key="1">
    <source>
        <dbReference type="ARBA" id="ARBA00022786"/>
    </source>
</evidence>
<dbReference type="InterPro" id="IPR007135">
    <property type="entry name" value="Atg3/Atg10"/>
</dbReference>
<dbReference type="GO" id="GO:0006914">
    <property type="term" value="P:autophagy"/>
    <property type="evidence" value="ECO:0007669"/>
    <property type="project" value="UniProtKB-KW"/>
</dbReference>
<dbReference type="RefSeq" id="XP_029232561.1">
    <property type="nucleotide sequence ID" value="XM_029367367.1"/>
</dbReference>
<reference evidence="3 4" key="1">
    <citation type="journal article" date="2018" name="BMC Genomics">
        <title>Genomic comparison of Trypanosoma conorhini and Trypanosoma rangeli to Trypanosoma cruzi strains of high and low virulence.</title>
        <authorList>
            <person name="Bradwell K.R."/>
            <person name="Koparde V.N."/>
            <person name="Matveyev A.V."/>
            <person name="Serrano M.G."/>
            <person name="Alves J.M."/>
            <person name="Parikh H."/>
            <person name="Huang B."/>
            <person name="Lee V."/>
            <person name="Espinosa-Alvarez O."/>
            <person name="Ortiz P.A."/>
            <person name="Costa-Martins A.G."/>
            <person name="Teixeira M.M."/>
            <person name="Buck G.A."/>
        </authorList>
    </citation>
    <scope>NUCLEOTIDE SEQUENCE [LARGE SCALE GENOMIC DNA]</scope>
    <source>
        <strain evidence="3 4">025E</strain>
    </source>
</reference>
<dbReference type="Proteomes" id="UP000284403">
    <property type="component" value="Unassembled WGS sequence"/>
</dbReference>
<keyword evidence="2" id="KW-0072">Autophagy</keyword>
<evidence type="ECO:0000313" key="3">
    <source>
        <dbReference type="EMBL" id="RNF27355.1"/>
    </source>
</evidence>
<keyword evidence="4" id="KW-1185">Reference proteome</keyword>
<gene>
    <name evidence="3" type="ORF">Tco025E_00425</name>
</gene>
<keyword evidence="1" id="KW-0833">Ubl conjugation pathway</keyword>
<dbReference type="GO" id="GO:0019787">
    <property type="term" value="F:ubiquitin-like protein transferase activity"/>
    <property type="evidence" value="ECO:0007669"/>
    <property type="project" value="InterPro"/>
</dbReference>
<comment type="caution">
    <text evidence="3">The sequence shown here is derived from an EMBL/GenBank/DDBJ whole genome shotgun (WGS) entry which is preliminary data.</text>
</comment>
<dbReference type="Pfam" id="PF03987">
    <property type="entry name" value="Autophagy_act_C"/>
    <property type="match status" value="1"/>
</dbReference>
<dbReference type="GeneID" id="40314036"/>
<evidence type="ECO:0000313" key="4">
    <source>
        <dbReference type="Proteomes" id="UP000284403"/>
    </source>
</evidence>
<name>A0A422QBQ6_9TRYP</name>
<proteinExistence type="predicted"/>
<organism evidence="3 4">
    <name type="scientific">Trypanosoma conorhini</name>
    <dbReference type="NCBI Taxonomy" id="83891"/>
    <lineage>
        <taxon>Eukaryota</taxon>
        <taxon>Discoba</taxon>
        <taxon>Euglenozoa</taxon>
        <taxon>Kinetoplastea</taxon>
        <taxon>Metakinetoplastina</taxon>
        <taxon>Trypanosomatida</taxon>
        <taxon>Trypanosomatidae</taxon>
        <taxon>Trypanosoma</taxon>
    </lineage>
</organism>
<accession>A0A422QBQ6</accession>
<dbReference type="EMBL" id="MKKU01000009">
    <property type="protein sequence ID" value="RNF27355.1"/>
    <property type="molecule type" value="Genomic_DNA"/>
</dbReference>
<dbReference type="Gene3D" id="3.30.1460.50">
    <property type="match status" value="1"/>
</dbReference>
<dbReference type="AlphaFoldDB" id="A0A422QBQ6"/>
<sequence>MDGSPPFFLHSVRHWLWLVSPLSPQPARGRRRFMDPLTCTRDEFDEMLEKLSRRGLGWRTCRKTDPFGRALAWLEGSSTLHRGLPRGHAEQLLVSYFITYSECYCQPQLYFAPERPMSPREMSTWLCEVCYGVVERQDYEAPVVSMAFSEELQMAVWGLHPCDTTQLMRNTLANGAGDDNLLELFLRGVGRLVGVDERLLPSCTGNPRE</sequence>
<evidence type="ECO:0000256" key="2">
    <source>
        <dbReference type="ARBA" id="ARBA00023006"/>
    </source>
</evidence>
<protein>
    <submittedName>
        <fullName evidence="3">Uncharacterized protein</fullName>
    </submittedName>
</protein>
<dbReference type="OrthoDB" id="238398at2759"/>